<dbReference type="Gene3D" id="3.90.1200.10">
    <property type="match status" value="1"/>
</dbReference>
<feature type="repeat" description="Solcar" evidence="10">
    <location>
        <begin position="445"/>
        <end position="531"/>
    </location>
</feature>
<dbReference type="EMBL" id="LJBN01000133">
    <property type="protein sequence ID" value="OOQ86823.1"/>
    <property type="molecule type" value="Genomic_DNA"/>
</dbReference>
<dbReference type="SUPFAM" id="SSF56112">
    <property type="entry name" value="Protein kinase-like (PK-like)"/>
    <property type="match status" value="1"/>
</dbReference>
<evidence type="ECO:0000256" key="3">
    <source>
        <dbReference type="ARBA" id="ARBA00022448"/>
    </source>
</evidence>
<comment type="similarity">
    <text evidence="2">Belongs to the mitochondrial carrier (TC 2.A.29) family.</text>
</comment>
<dbReference type="InterPro" id="IPR002575">
    <property type="entry name" value="Aminoglycoside_PTrfase"/>
</dbReference>
<evidence type="ECO:0000256" key="4">
    <source>
        <dbReference type="ARBA" id="ARBA00022692"/>
    </source>
</evidence>
<evidence type="ECO:0000256" key="1">
    <source>
        <dbReference type="ARBA" id="ARBA00004448"/>
    </source>
</evidence>
<keyword evidence="5" id="KW-0677">Repeat</keyword>
<evidence type="ECO:0000256" key="9">
    <source>
        <dbReference type="ARBA" id="ARBA00023136"/>
    </source>
</evidence>
<dbReference type="Gene3D" id="3.30.200.20">
    <property type="entry name" value="Phosphorylase Kinase, domain 1"/>
    <property type="match status" value="1"/>
</dbReference>
<keyword evidence="4 10" id="KW-0812">Transmembrane</keyword>
<feature type="domain" description="Aminoglycoside phosphotransferase" evidence="11">
    <location>
        <begin position="31"/>
        <end position="280"/>
    </location>
</feature>
<dbReference type="FunFam" id="1.50.40.10:FF:000034">
    <property type="entry name" value="Mitochondrial 2-oxodicarboxylate carrier"/>
    <property type="match status" value="1"/>
</dbReference>
<evidence type="ECO:0000256" key="2">
    <source>
        <dbReference type="ARBA" id="ARBA00006375"/>
    </source>
</evidence>
<reference evidence="13" key="1">
    <citation type="submission" date="2015-09" db="EMBL/GenBank/DDBJ databases">
        <authorList>
            <person name="Fill T.P."/>
            <person name="Baretta J.F."/>
            <person name="de Almeida L.G."/>
            <person name="Rocha M."/>
            <person name="de Souza D.H."/>
            <person name="Malavazi I."/>
            <person name="Cerdeira L.T."/>
            <person name="Hong H."/>
            <person name="Samborskyy M."/>
            <person name="de Vasconcelos A.T."/>
            <person name="Leadlay P."/>
            <person name="Rodrigues-Filho E."/>
        </authorList>
    </citation>
    <scope>NUCLEOTIDE SEQUENCE [LARGE SCALE GENOMIC DNA]</scope>
    <source>
        <strain evidence="13">LaBioMMi 136</strain>
    </source>
</reference>
<keyword evidence="7" id="KW-1133">Transmembrane helix</keyword>
<evidence type="ECO:0000313" key="13">
    <source>
        <dbReference type="Proteomes" id="UP000190744"/>
    </source>
</evidence>
<evidence type="ECO:0000256" key="5">
    <source>
        <dbReference type="ARBA" id="ARBA00022737"/>
    </source>
</evidence>
<evidence type="ECO:0000259" key="11">
    <source>
        <dbReference type="Pfam" id="PF01636"/>
    </source>
</evidence>
<evidence type="ECO:0000256" key="10">
    <source>
        <dbReference type="PROSITE-ProRule" id="PRU00282"/>
    </source>
</evidence>
<dbReference type="CDD" id="cd05154">
    <property type="entry name" value="ACAD10_11_N-like"/>
    <property type="match status" value="1"/>
</dbReference>
<comment type="subcellular location">
    <subcellularLocation>
        <location evidence="1">Mitochondrion inner membrane</location>
        <topology evidence="1">Multi-pass membrane protein</topology>
    </subcellularLocation>
</comment>
<dbReference type="InterPro" id="IPR011009">
    <property type="entry name" value="Kinase-like_dom_sf"/>
</dbReference>
<evidence type="ECO:0000256" key="7">
    <source>
        <dbReference type="ARBA" id="ARBA00022989"/>
    </source>
</evidence>
<dbReference type="GO" id="GO:0006839">
    <property type="term" value="P:mitochondrial transport"/>
    <property type="evidence" value="ECO:0007669"/>
    <property type="project" value="UniProtKB-ARBA"/>
</dbReference>
<dbReference type="SUPFAM" id="SSF103506">
    <property type="entry name" value="Mitochondrial carrier"/>
    <property type="match status" value="1"/>
</dbReference>
<organism evidence="12 13">
    <name type="scientific">Penicillium brasilianum</name>
    <dbReference type="NCBI Taxonomy" id="104259"/>
    <lineage>
        <taxon>Eukaryota</taxon>
        <taxon>Fungi</taxon>
        <taxon>Dikarya</taxon>
        <taxon>Ascomycota</taxon>
        <taxon>Pezizomycotina</taxon>
        <taxon>Eurotiomycetes</taxon>
        <taxon>Eurotiomycetidae</taxon>
        <taxon>Eurotiales</taxon>
        <taxon>Aspergillaceae</taxon>
        <taxon>Penicillium</taxon>
    </lineage>
</organism>
<keyword evidence="6" id="KW-0999">Mitochondrion inner membrane</keyword>
<dbReference type="Pfam" id="PF00153">
    <property type="entry name" value="Mito_carr"/>
    <property type="match status" value="3"/>
</dbReference>
<keyword evidence="9 10" id="KW-0472">Membrane</keyword>
<evidence type="ECO:0000313" key="12">
    <source>
        <dbReference type="EMBL" id="OOQ86823.1"/>
    </source>
</evidence>
<dbReference type="InterPro" id="IPR051752">
    <property type="entry name" value="Mito_2-oxodicarb_carrier"/>
</dbReference>
<comment type="caution">
    <text evidence="12">The sequence shown here is derived from an EMBL/GenBank/DDBJ whole genome shotgun (WGS) entry which is preliminary data.</text>
</comment>
<evidence type="ECO:0000256" key="8">
    <source>
        <dbReference type="ARBA" id="ARBA00023128"/>
    </source>
</evidence>
<name>A0A1S9RMT6_PENBI</name>
<evidence type="ECO:0000256" key="6">
    <source>
        <dbReference type="ARBA" id="ARBA00022792"/>
    </source>
</evidence>
<dbReference type="Gene3D" id="1.50.40.10">
    <property type="entry name" value="Mitochondrial carrier domain"/>
    <property type="match status" value="1"/>
</dbReference>
<feature type="repeat" description="Solcar" evidence="10">
    <location>
        <begin position="545"/>
        <end position="632"/>
    </location>
</feature>
<sequence length="642" mass="71080">MAGEVRQPIDLPSLERYLNQNVPVVKTPLDLKQFGFGQSNPTYQITTADGRKLVLRKKPPGKLLSKTAHRVDREYQVIRALGNTDVPVPEALCLCEDSSVIGTPFYIMEFLDGRHFIDPAMPGVSPAERNALWKSAVETLAKFHAVVPKSVGLENFGKHSGFYDRQIATFTTVSKAQSQVLDQDTKEPVGELPHFKDMVQFFAQKSTQPRDRGTLVHGDYKIDNVIFHKTEPRVIGILDWEMATVGHPLSDFCNLTSPYVLEGTEHSKEDFQTGRIPGLPSREDCVRWYTAVSGYNPADDILWGDAFFAFRGSVIMQGIAARSAARQASSARAGEYAKRAKPFALEAWGRVKRVQELSKQKGKLYPLDVVKTRVQLQSGTAAGGGEHYNGMLDCFRKIIKQEGFSRLYRGISAPILMEAPKRATKFAANDSWGTFYRGLFGVEKQTQSLAVLTGATAGATESFVVVPFELVKIRLQDKASAGKYNGMLDVVKKIVQQEGPLAMYNGLESTLWRHILWNAGYFGCIFQVRAQLPKPEPGNKGQQTRNDLIAGTIGGIAGTLLNTPMDVVKSRIQNTTKVAGQTPKYNWAWPALGTVMKEEGFGALYKGFIPKVLRLGPGGGVLLVVFTGMMDFFRKMHFEQSV</sequence>
<dbReference type="InterPro" id="IPR018108">
    <property type="entry name" value="MCP_transmembrane"/>
</dbReference>
<accession>A0A1S9RMT6</accession>
<dbReference type="AlphaFoldDB" id="A0A1S9RMT6"/>
<dbReference type="GO" id="GO:0005310">
    <property type="term" value="F:dicarboxylic acid transmembrane transporter activity"/>
    <property type="evidence" value="ECO:0007669"/>
    <property type="project" value="UniProtKB-ARBA"/>
</dbReference>
<feature type="repeat" description="Solcar" evidence="10">
    <location>
        <begin position="349"/>
        <end position="435"/>
    </location>
</feature>
<proteinExistence type="inferred from homology"/>
<dbReference type="InterPro" id="IPR023395">
    <property type="entry name" value="MCP_dom_sf"/>
</dbReference>
<dbReference type="PANTHER" id="PTHR46356">
    <property type="entry name" value="MITOCHONDRIAL 2-OXODICARBOXYLATE CARRIER"/>
    <property type="match status" value="1"/>
</dbReference>
<keyword evidence="3" id="KW-0813">Transport</keyword>
<protein>
    <recommendedName>
        <fullName evidence="11">Aminoglycoside phosphotransferase domain-containing protein</fullName>
    </recommendedName>
</protein>
<dbReference type="GO" id="GO:0005743">
    <property type="term" value="C:mitochondrial inner membrane"/>
    <property type="evidence" value="ECO:0007669"/>
    <property type="project" value="UniProtKB-SubCell"/>
</dbReference>
<dbReference type="Pfam" id="PF01636">
    <property type="entry name" value="APH"/>
    <property type="match status" value="1"/>
</dbReference>
<gene>
    <name evidence="12" type="ORF">PEBR_19736</name>
</gene>
<dbReference type="PROSITE" id="PS50920">
    <property type="entry name" value="SOLCAR"/>
    <property type="match status" value="3"/>
</dbReference>
<dbReference type="InterPro" id="IPR041726">
    <property type="entry name" value="ACAD10_11_N"/>
</dbReference>
<dbReference type="PANTHER" id="PTHR46356:SF1">
    <property type="entry name" value="MITOCHONDRIAL 2-OXODICARBOXYLATE CARRIER"/>
    <property type="match status" value="1"/>
</dbReference>
<keyword evidence="8" id="KW-0496">Mitochondrion</keyword>
<dbReference type="Proteomes" id="UP000190744">
    <property type="component" value="Unassembled WGS sequence"/>
</dbReference>